<dbReference type="InterPro" id="IPR055433">
    <property type="entry name" value="HAT_Syf1-like_N"/>
</dbReference>
<feature type="compositionally biased region" description="Acidic residues" evidence="9">
    <location>
        <begin position="822"/>
        <end position="849"/>
    </location>
</feature>
<comment type="caution">
    <text evidence="13">The sequence shown here is derived from an EMBL/GenBank/DDBJ whole genome shotgun (WGS) entry which is preliminary data.</text>
</comment>
<dbReference type="Pfam" id="PF23220">
    <property type="entry name" value="HAT_Syf1_M"/>
    <property type="match status" value="1"/>
</dbReference>
<evidence type="ECO:0000256" key="7">
    <source>
        <dbReference type="ARBA" id="ARBA00023242"/>
    </source>
</evidence>
<protein>
    <recommendedName>
        <fullName evidence="8">Pre-mRNA-splicing factor SYF1</fullName>
    </recommendedName>
</protein>
<dbReference type="SUPFAM" id="SSF48452">
    <property type="entry name" value="TPR-like"/>
    <property type="match status" value="5"/>
</dbReference>
<dbReference type="GO" id="GO:0071014">
    <property type="term" value="C:post-mRNA release spliceosomal complex"/>
    <property type="evidence" value="ECO:0007669"/>
    <property type="project" value="TreeGrafter"/>
</dbReference>
<evidence type="ECO:0000259" key="12">
    <source>
        <dbReference type="Pfam" id="PF23233"/>
    </source>
</evidence>
<evidence type="ECO:0000259" key="10">
    <source>
        <dbReference type="Pfam" id="PF23220"/>
    </source>
</evidence>
<evidence type="ECO:0000313" key="13">
    <source>
        <dbReference type="EMBL" id="DAZ95273.1"/>
    </source>
</evidence>
<dbReference type="FunFam" id="1.25.40.10:FF:000023">
    <property type="entry name" value="Pre-mRNA-splicing factor SYF1"/>
    <property type="match status" value="1"/>
</dbReference>
<comment type="similarity">
    <text evidence="2">Belongs to the crooked-neck family.</text>
</comment>
<evidence type="ECO:0000313" key="14">
    <source>
        <dbReference type="Proteomes" id="UP001146120"/>
    </source>
</evidence>
<dbReference type="GO" id="GO:0000349">
    <property type="term" value="P:generation of catalytic spliceosome for first transesterification step"/>
    <property type="evidence" value="ECO:0007669"/>
    <property type="project" value="TreeGrafter"/>
</dbReference>
<evidence type="ECO:0000256" key="4">
    <source>
        <dbReference type="ARBA" id="ARBA00022728"/>
    </source>
</evidence>
<dbReference type="SMART" id="SM00028">
    <property type="entry name" value="TPR"/>
    <property type="match status" value="4"/>
</dbReference>
<evidence type="ECO:0000256" key="3">
    <source>
        <dbReference type="ARBA" id="ARBA00022664"/>
    </source>
</evidence>
<feature type="compositionally biased region" description="Basic and acidic residues" evidence="9">
    <location>
        <begin position="786"/>
        <end position="796"/>
    </location>
</feature>
<dbReference type="SMART" id="SM00386">
    <property type="entry name" value="HAT"/>
    <property type="match status" value="10"/>
</dbReference>
<dbReference type="GO" id="GO:0071007">
    <property type="term" value="C:U2-type catalytic step 2 spliceosome"/>
    <property type="evidence" value="ECO:0007669"/>
    <property type="project" value="TreeGrafter"/>
</dbReference>
<dbReference type="InterPro" id="IPR003107">
    <property type="entry name" value="HAT"/>
</dbReference>
<evidence type="ECO:0000256" key="1">
    <source>
        <dbReference type="ARBA" id="ARBA00004123"/>
    </source>
</evidence>
<dbReference type="AlphaFoldDB" id="A0AAV2YPJ3"/>
<feature type="domain" description="Pre-mRNA-splicing factor Syf1/CRNKL1-like C-terminal HAT-repeats" evidence="11">
    <location>
        <begin position="381"/>
        <end position="779"/>
    </location>
</feature>
<keyword evidence="3" id="KW-0507">mRNA processing</keyword>
<sequence>MASVAPQDTPFAEFDDEVARNPYSIHAWLNYLRAAQDAPLRVRAAIYERAVHALPRSYKLWQRYLTEARAHARGKRIDAPEQTQLVALYERALVQLNKMPRVWLDYVAVLRALHRLTACRHAFDRALRALPITQHARIWPEYLAFVKASGVWQTAVRVYRRYLQLEPTKREEFVTFLVSVEQYEEASTQLVLLINQQDVAATQKTAHALWMQLCDLITQHPEQVAADLDVDAILRSGIRRFSDEVGRLWCSLATYYVRLGMFEAARDVYEEAIKTVMTVRDFSMVFDAYIKFIEAMLSAEMELTEQADDEIADDGDHQLQVDRLLKIYEDVADRRPVLLNSVLLRQNPNNVREWEKRIELYKDNAAQVIRTYAEAVKTVHPMRATCGKLVTLWVKFAKLYENHRNLQNARAIFRKAIDVNYKSEEELATAYCEWAELELRHECFDEALDLVRRACVVPETVTLRLRKREHLNTKERVHKCVKLWTMRLDLEESLGDVESTRAAYDQTFELLITTPQMVVDYAAYLRENKFFEESFRVYERGLSLFPKFPHALELWQVYLTQFVARYGGKKIERARDLHEQAIKAAPAKYAKTFFLKYAELEEQHGMLRNVLHVLERATDGVLEEEKLEMYRLSIKKAHKYFGVARVREIYQRGITNLRDADVAPLCIQFAAMETKLGEIERARAIYAHASQFCDPRLQEAAFWKVWHDFEVAHGSEHSFLEMLRIKRSVEAQYSQVNYVTADVAAAAGTDGAASTNVAGMVPATSSAKPSGDAMANLEMDVTAAHNENDRGHENGTRKRKPSDDESADAPAAVRQKQIVEVQNDEEIDLDDEEEDDEDGNKDGDEAEPEIEQRELPATLFGSGNGRRLGAEERS</sequence>
<dbReference type="GO" id="GO:0000974">
    <property type="term" value="C:Prp19 complex"/>
    <property type="evidence" value="ECO:0007669"/>
    <property type="project" value="TreeGrafter"/>
</dbReference>
<dbReference type="PANTHER" id="PTHR11246">
    <property type="entry name" value="PRE-MRNA SPLICING FACTOR"/>
    <property type="match status" value="1"/>
</dbReference>
<feature type="domain" description="Pre-mRNA-splicing factor Syf1-like N-terminal HAT-repeats" evidence="12">
    <location>
        <begin position="13"/>
        <end position="167"/>
    </location>
</feature>
<feature type="region of interest" description="Disordered" evidence="9">
    <location>
        <begin position="785"/>
        <end position="874"/>
    </location>
</feature>
<dbReference type="Pfam" id="PF23231">
    <property type="entry name" value="HAT_Syf1_CNRKL1_C"/>
    <property type="match status" value="1"/>
</dbReference>
<reference evidence="13" key="2">
    <citation type="journal article" date="2023" name="Microbiol Resour">
        <title>Decontamination and Annotation of the Draft Genome Sequence of the Oomycete Lagenidium giganteum ARSEF 373.</title>
        <authorList>
            <person name="Morgan W.R."/>
            <person name="Tartar A."/>
        </authorList>
    </citation>
    <scope>NUCLEOTIDE SEQUENCE</scope>
    <source>
        <strain evidence="13">ARSEF 373</strain>
    </source>
</reference>
<feature type="domain" description="Pre-mRNA-splicing factor SYF1 central HAT repeats" evidence="10">
    <location>
        <begin position="171"/>
        <end position="379"/>
    </location>
</feature>
<keyword evidence="5" id="KW-0677">Repeat</keyword>
<dbReference type="InterPro" id="IPR011990">
    <property type="entry name" value="TPR-like_helical_dom_sf"/>
</dbReference>
<name>A0AAV2YPJ3_9STRA</name>
<dbReference type="InterPro" id="IPR055430">
    <property type="entry name" value="HAT_Syf1_CNRKL1_C"/>
</dbReference>
<dbReference type="InterPro" id="IPR056350">
    <property type="entry name" value="HAT_Syf1_central"/>
</dbReference>
<dbReference type="Gene3D" id="1.25.40.10">
    <property type="entry name" value="Tetratricopeptide repeat domain"/>
    <property type="match status" value="4"/>
</dbReference>
<accession>A0AAV2YPJ3</accession>
<evidence type="ECO:0000256" key="2">
    <source>
        <dbReference type="ARBA" id="ARBA00008644"/>
    </source>
</evidence>
<reference evidence="13" key="1">
    <citation type="submission" date="2022-11" db="EMBL/GenBank/DDBJ databases">
        <authorList>
            <person name="Morgan W.R."/>
            <person name="Tartar A."/>
        </authorList>
    </citation>
    <scope>NUCLEOTIDE SEQUENCE</scope>
    <source>
        <strain evidence="13">ARSEF 373</strain>
    </source>
</reference>
<gene>
    <name evidence="13" type="ORF">N0F65_007763</name>
</gene>
<proteinExistence type="inferred from homology"/>
<evidence type="ECO:0000256" key="9">
    <source>
        <dbReference type="SAM" id="MobiDB-lite"/>
    </source>
</evidence>
<keyword evidence="14" id="KW-1185">Reference proteome</keyword>
<dbReference type="InterPro" id="IPR019734">
    <property type="entry name" value="TPR_rpt"/>
</dbReference>
<evidence type="ECO:0000256" key="6">
    <source>
        <dbReference type="ARBA" id="ARBA00023187"/>
    </source>
</evidence>
<organism evidence="13 14">
    <name type="scientific">Lagenidium giganteum</name>
    <dbReference type="NCBI Taxonomy" id="4803"/>
    <lineage>
        <taxon>Eukaryota</taxon>
        <taxon>Sar</taxon>
        <taxon>Stramenopiles</taxon>
        <taxon>Oomycota</taxon>
        <taxon>Peronosporomycetes</taxon>
        <taxon>Pythiales</taxon>
        <taxon>Pythiaceae</taxon>
    </lineage>
</organism>
<dbReference type="PANTHER" id="PTHR11246:SF5">
    <property type="entry name" value="PRE-MRNA-SPLICING FACTOR SYF1"/>
    <property type="match status" value="1"/>
</dbReference>
<keyword evidence="6" id="KW-0508">mRNA splicing</keyword>
<dbReference type="Proteomes" id="UP001146120">
    <property type="component" value="Unassembled WGS sequence"/>
</dbReference>
<evidence type="ECO:0000256" key="8">
    <source>
        <dbReference type="ARBA" id="ARBA00039472"/>
    </source>
</evidence>
<dbReference type="Pfam" id="PF23233">
    <property type="entry name" value="HAT_Syf1_CNRKL1_N"/>
    <property type="match status" value="1"/>
</dbReference>
<evidence type="ECO:0000259" key="11">
    <source>
        <dbReference type="Pfam" id="PF23231"/>
    </source>
</evidence>
<comment type="subcellular location">
    <subcellularLocation>
        <location evidence="1">Nucleus</location>
    </subcellularLocation>
</comment>
<keyword evidence="4" id="KW-0747">Spliceosome</keyword>
<dbReference type="InterPro" id="IPR045075">
    <property type="entry name" value="Syf1-like"/>
</dbReference>
<dbReference type="FunFam" id="1.25.40.10:FF:000137">
    <property type="entry name" value="Pre-mRNA-splicing factor syf1"/>
    <property type="match status" value="1"/>
</dbReference>
<evidence type="ECO:0000256" key="5">
    <source>
        <dbReference type="ARBA" id="ARBA00022737"/>
    </source>
</evidence>
<dbReference type="EMBL" id="DAKRPA010000211">
    <property type="protein sequence ID" value="DAZ95273.1"/>
    <property type="molecule type" value="Genomic_DNA"/>
</dbReference>
<keyword evidence="7" id="KW-0539">Nucleus</keyword>